<accession>A0A7J7CV09</accession>
<dbReference type="InParanoid" id="A0A7J7CV09"/>
<organism evidence="2 3">
    <name type="scientific">Tripterygium wilfordii</name>
    <name type="common">Thunder God vine</name>
    <dbReference type="NCBI Taxonomy" id="458696"/>
    <lineage>
        <taxon>Eukaryota</taxon>
        <taxon>Viridiplantae</taxon>
        <taxon>Streptophyta</taxon>
        <taxon>Embryophyta</taxon>
        <taxon>Tracheophyta</taxon>
        <taxon>Spermatophyta</taxon>
        <taxon>Magnoliopsida</taxon>
        <taxon>eudicotyledons</taxon>
        <taxon>Gunneridae</taxon>
        <taxon>Pentapetalae</taxon>
        <taxon>rosids</taxon>
        <taxon>fabids</taxon>
        <taxon>Celastrales</taxon>
        <taxon>Celastraceae</taxon>
        <taxon>Tripterygium</taxon>
    </lineage>
</organism>
<evidence type="ECO:0000256" key="1">
    <source>
        <dbReference type="SAM" id="Phobius"/>
    </source>
</evidence>
<sequence length="87" mass="9400">MSVPFFASLIHRLATEWQILFYAATCTSLLTMTVAVASFTSEIAFMSAISPTSSSRACKAIGAVRVPMDFPGDVLSVPFHLLENSKI</sequence>
<evidence type="ECO:0000313" key="2">
    <source>
        <dbReference type="EMBL" id="KAF5737920.1"/>
    </source>
</evidence>
<dbReference type="EMBL" id="JAAARO010000013">
    <property type="protein sequence ID" value="KAF5737920.1"/>
    <property type="molecule type" value="Genomic_DNA"/>
</dbReference>
<keyword evidence="3" id="KW-1185">Reference proteome</keyword>
<dbReference type="PANTHER" id="PTHR34658:SF2">
    <property type="entry name" value="OS01G0151800 PROTEIN"/>
    <property type="match status" value="1"/>
</dbReference>
<dbReference type="PANTHER" id="PTHR34658">
    <property type="entry name" value="OS01G0151800 PROTEIN"/>
    <property type="match status" value="1"/>
</dbReference>
<keyword evidence="1" id="KW-0812">Transmembrane</keyword>
<evidence type="ECO:0000313" key="3">
    <source>
        <dbReference type="Proteomes" id="UP000593562"/>
    </source>
</evidence>
<name>A0A7J7CV09_TRIWF</name>
<feature type="transmembrane region" description="Helical" evidence="1">
    <location>
        <begin position="20"/>
        <end position="40"/>
    </location>
</feature>
<comment type="caution">
    <text evidence="2">The sequence shown here is derived from an EMBL/GenBank/DDBJ whole genome shotgun (WGS) entry which is preliminary data.</text>
</comment>
<protein>
    <submittedName>
        <fullName evidence="2">Uncharacterized protein</fullName>
    </submittedName>
</protein>
<reference evidence="2 3" key="1">
    <citation type="journal article" date="2020" name="Nat. Commun.">
        <title>Genome of Tripterygium wilfordii and identification of cytochrome P450 involved in triptolide biosynthesis.</title>
        <authorList>
            <person name="Tu L."/>
            <person name="Su P."/>
            <person name="Zhang Z."/>
            <person name="Gao L."/>
            <person name="Wang J."/>
            <person name="Hu T."/>
            <person name="Zhou J."/>
            <person name="Zhang Y."/>
            <person name="Zhao Y."/>
            <person name="Liu Y."/>
            <person name="Song Y."/>
            <person name="Tong Y."/>
            <person name="Lu Y."/>
            <person name="Yang J."/>
            <person name="Xu C."/>
            <person name="Jia M."/>
            <person name="Peters R.J."/>
            <person name="Huang L."/>
            <person name="Gao W."/>
        </authorList>
    </citation>
    <scope>NUCLEOTIDE SEQUENCE [LARGE SCALE GENOMIC DNA]</scope>
    <source>
        <strain evidence="3">cv. XIE 37</strain>
        <tissue evidence="2">Leaf</tissue>
    </source>
</reference>
<dbReference type="AlphaFoldDB" id="A0A7J7CV09"/>
<dbReference type="FunCoup" id="A0A7J7CV09">
    <property type="interactions" value="50"/>
</dbReference>
<dbReference type="Proteomes" id="UP000593562">
    <property type="component" value="Unassembled WGS sequence"/>
</dbReference>
<keyword evidence="1" id="KW-1133">Transmembrane helix</keyword>
<proteinExistence type="predicted"/>
<keyword evidence="1" id="KW-0472">Membrane</keyword>
<gene>
    <name evidence="2" type="ORF">HS088_TW13G00812</name>
</gene>